<sequence length="157" mass="16410">MKKVLLMIAIVAAGFTANAQESELNVGGTIGIPSGDSEADVTGAIEVNYLFKVSEELKVGGAISHIHFLGDGADAAFLPIAAAGRFTVSEKFSLGLDMGYGIGVRPSENTESGFYYRPMVGYKVTNAITAHVDYAAVVLDQTTLSSFGIGATYSFSL</sequence>
<feature type="domain" description="Outer membrane protein beta-barrel" evidence="3">
    <location>
        <begin position="5"/>
        <end position="155"/>
    </location>
</feature>
<dbReference type="Pfam" id="PF13505">
    <property type="entry name" value="OMP_b-brl"/>
    <property type="match status" value="1"/>
</dbReference>
<evidence type="ECO:0000259" key="3">
    <source>
        <dbReference type="Pfam" id="PF13505"/>
    </source>
</evidence>
<dbReference type="RefSeq" id="WP_058884827.1">
    <property type="nucleotide sequence ID" value="NZ_JAJHTC010000004.1"/>
</dbReference>
<dbReference type="InterPro" id="IPR027385">
    <property type="entry name" value="Beta-barrel_OMP"/>
</dbReference>
<dbReference type="Proteomes" id="UP000490060">
    <property type="component" value="Unassembled WGS sequence"/>
</dbReference>
<accession>A0A2I2LFR3</accession>
<dbReference type="GeneID" id="86818609"/>
<dbReference type="InterPro" id="IPR011250">
    <property type="entry name" value="OMP/PagP_B-barrel"/>
</dbReference>
<feature type="chain" id="PRO_5014173955" description="Outer membrane protein beta-barrel domain-containing protein" evidence="2">
    <location>
        <begin position="20"/>
        <end position="157"/>
    </location>
</feature>
<evidence type="ECO:0000313" key="4">
    <source>
        <dbReference type="EMBL" id="SOS58414.1"/>
    </source>
</evidence>
<evidence type="ECO:0000313" key="5">
    <source>
        <dbReference type="Proteomes" id="UP000490060"/>
    </source>
</evidence>
<gene>
    <name evidence="4" type="ORF">TNO010_120220</name>
</gene>
<feature type="signal peptide" evidence="2">
    <location>
        <begin position="1"/>
        <end position="19"/>
    </location>
</feature>
<dbReference type="AlphaFoldDB" id="A0A2I2LFR3"/>
<organism evidence="4 5">
    <name type="scientific">Tenacibaculum finnmarkense genomovar ulcerans</name>
    <dbReference type="NCBI Taxonomy" id="2781388"/>
    <lineage>
        <taxon>Bacteria</taxon>
        <taxon>Pseudomonadati</taxon>
        <taxon>Bacteroidota</taxon>
        <taxon>Flavobacteriia</taxon>
        <taxon>Flavobacteriales</taxon>
        <taxon>Flavobacteriaceae</taxon>
        <taxon>Tenacibaculum</taxon>
        <taxon>Tenacibaculum finnmarkense</taxon>
    </lineage>
</organism>
<name>A0A2I2LFR3_9FLAO</name>
<dbReference type="EMBL" id="OENE01000004">
    <property type="protein sequence ID" value="SOS58414.1"/>
    <property type="molecule type" value="Genomic_DNA"/>
</dbReference>
<keyword evidence="1 2" id="KW-0732">Signal</keyword>
<proteinExistence type="predicted"/>
<evidence type="ECO:0000256" key="1">
    <source>
        <dbReference type="ARBA" id="ARBA00022729"/>
    </source>
</evidence>
<protein>
    <recommendedName>
        <fullName evidence="3">Outer membrane protein beta-barrel domain-containing protein</fullName>
    </recommendedName>
</protein>
<reference evidence="4 5" key="1">
    <citation type="submission" date="2017-11" db="EMBL/GenBank/DDBJ databases">
        <authorList>
            <person name="Duchaud E."/>
        </authorList>
    </citation>
    <scope>NUCLEOTIDE SEQUENCE [LARGE SCALE GENOMIC DNA]</scope>
    <source>
        <strain evidence="4 5">TNO010</strain>
    </source>
</reference>
<dbReference type="SUPFAM" id="SSF56925">
    <property type="entry name" value="OMPA-like"/>
    <property type="match status" value="1"/>
</dbReference>
<evidence type="ECO:0000256" key="2">
    <source>
        <dbReference type="SAM" id="SignalP"/>
    </source>
</evidence>